<dbReference type="AlphaFoldDB" id="A0A848HD03"/>
<dbReference type="Proteomes" id="UP000541185">
    <property type="component" value="Unassembled WGS sequence"/>
</dbReference>
<evidence type="ECO:0000313" key="5">
    <source>
        <dbReference type="EMBL" id="NML48307.1"/>
    </source>
</evidence>
<dbReference type="InterPro" id="IPR011711">
    <property type="entry name" value="GntR_C"/>
</dbReference>
<dbReference type="InterPro" id="IPR036388">
    <property type="entry name" value="WH-like_DNA-bd_sf"/>
</dbReference>
<accession>A0A848HD03</accession>
<dbReference type="GO" id="GO:0003677">
    <property type="term" value="F:DNA binding"/>
    <property type="evidence" value="ECO:0007669"/>
    <property type="project" value="UniProtKB-KW"/>
</dbReference>
<dbReference type="InterPro" id="IPR036390">
    <property type="entry name" value="WH_DNA-bd_sf"/>
</dbReference>
<keyword evidence="1" id="KW-0805">Transcription regulation</keyword>
<evidence type="ECO:0000259" key="4">
    <source>
        <dbReference type="PROSITE" id="PS50949"/>
    </source>
</evidence>
<evidence type="ECO:0000256" key="1">
    <source>
        <dbReference type="ARBA" id="ARBA00023015"/>
    </source>
</evidence>
<proteinExistence type="predicted"/>
<comment type="caution">
    <text evidence="5">The sequence shown here is derived from an EMBL/GenBank/DDBJ whole genome shotgun (WGS) entry which is preliminary data.</text>
</comment>
<dbReference type="PROSITE" id="PS50949">
    <property type="entry name" value="HTH_GNTR"/>
    <property type="match status" value="1"/>
</dbReference>
<keyword evidence="2" id="KW-0238">DNA-binding</keyword>
<dbReference type="Pfam" id="PF00392">
    <property type="entry name" value="GntR"/>
    <property type="match status" value="1"/>
</dbReference>
<sequence length="240" mass="25759">MATSKTPAAGLRLVKTSLAGLAYDELKRQILDQRLRPGERLNIDALSRECGVSSSPLREALVKLGGEGLVVFEANTGFRVAPVPDEAQMKHLLEFRTVLESHGARVGAALANEDSLAAMRKATDGMAAMRAKGVSYKQYRAYFELEQAFHQALVDSAANPVISAAYRELQLVLLVARMSIVPDSNKLGSDAAVDEHRAIIAAFEARDPDAAEAAVQGHIQAARQRMKPQPATGERLAGSA</sequence>
<dbReference type="SMART" id="SM00345">
    <property type="entry name" value="HTH_GNTR"/>
    <property type="match status" value="1"/>
</dbReference>
<keyword evidence="6" id="KW-1185">Reference proteome</keyword>
<dbReference type="RefSeq" id="WP_169422628.1">
    <property type="nucleotide sequence ID" value="NZ_JABBFX010000004.1"/>
</dbReference>
<dbReference type="PANTHER" id="PTHR43537:SF45">
    <property type="entry name" value="GNTR FAMILY REGULATORY PROTEIN"/>
    <property type="match status" value="1"/>
</dbReference>
<dbReference type="Pfam" id="PF07729">
    <property type="entry name" value="FCD"/>
    <property type="match status" value="1"/>
</dbReference>
<feature type="domain" description="HTH gntR-type" evidence="4">
    <location>
        <begin position="16"/>
        <end position="83"/>
    </location>
</feature>
<dbReference type="EMBL" id="JABBFX010000004">
    <property type="protein sequence ID" value="NML48307.1"/>
    <property type="molecule type" value="Genomic_DNA"/>
</dbReference>
<dbReference type="SMART" id="SM00895">
    <property type="entry name" value="FCD"/>
    <property type="match status" value="1"/>
</dbReference>
<dbReference type="PANTHER" id="PTHR43537">
    <property type="entry name" value="TRANSCRIPTIONAL REGULATOR, GNTR FAMILY"/>
    <property type="match status" value="1"/>
</dbReference>
<dbReference type="SUPFAM" id="SSF48008">
    <property type="entry name" value="GntR ligand-binding domain-like"/>
    <property type="match status" value="1"/>
</dbReference>
<dbReference type="GO" id="GO:0003700">
    <property type="term" value="F:DNA-binding transcription factor activity"/>
    <property type="evidence" value="ECO:0007669"/>
    <property type="project" value="InterPro"/>
</dbReference>
<gene>
    <name evidence="5" type="ORF">HHL11_31450</name>
</gene>
<dbReference type="SUPFAM" id="SSF46785">
    <property type="entry name" value="Winged helix' DNA-binding domain"/>
    <property type="match status" value="1"/>
</dbReference>
<dbReference type="Gene3D" id="1.10.10.10">
    <property type="entry name" value="Winged helix-like DNA-binding domain superfamily/Winged helix DNA-binding domain"/>
    <property type="match status" value="1"/>
</dbReference>
<dbReference type="InterPro" id="IPR000524">
    <property type="entry name" value="Tscrpt_reg_HTH_GntR"/>
</dbReference>
<organism evidence="5 6">
    <name type="scientific">Ramlibacter agri</name>
    <dbReference type="NCBI Taxonomy" id="2728837"/>
    <lineage>
        <taxon>Bacteria</taxon>
        <taxon>Pseudomonadati</taxon>
        <taxon>Pseudomonadota</taxon>
        <taxon>Betaproteobacteria</taxon>
        <taxon>Burkholderiales</taxon>
        <taxon>Comamonadaceae</taxon>
        <taxon>Ramlibacter</taxon>
    </lineage>
</organism>
<evidence type="ECO:0000256" key="3">
    <source>
        <dbReference type="ARBA" id="ARBA00023163"/>
    </source>
</evidence>
<name>A0A848HD03_9BURK</name>
<evidence type="ECO:0000256" key="2">
    <source>
        <dbReference type="ARBA" id="ARBA00023125"/>
    </source>
</evidence>
<evidence type="ECO:0000313" key="6">
    <source>
        <dbReference type="Proteomes" id="UP000541185"/>
    </source>
</evidence>
<dbReference type="InterPro" id="IPR008920">
    <property type="entry name" value="TF_FadR/GntR_C"/>
</dbReference>
<reference evidence="5 6" key="1">
    <citation type="submission" date="2020-04" db="EMBL/GenBank/DDBJ databases">
        <title>Ramlibacter sp. G-1-2-2 isolated from soil.</title>
        <authorList>
            <person name="Dahal R.H."/>
        </authorList>
    </citation>
    <scope>NUCLEOTIDE SEQUENCE [LARGE SCALE GENOMIC DNA]</scope>
    <source>
        <strain evidence="5 6">G-1-2-2</strain>
    </source>
</reference>
<protein>
    <submittedName>
        <fullName evidence="5">GntR family transcriptional regulator</fullName>
    </submittedName>
</protein>
<dbReference type="Gene3D" id="1.20.120.530">
    <property type="entry name" value="GntR ligand-binding domain-like"/>
    <property type="match status" value="1"/>
</dbReference>
<keyword evidence="3" id="KW-0804">Transcription</keyword>